<evidence type="ECO:0000313" key="1">
    <source>
        <dbReference type="EMBL" id="MBE1536043.1"/>
    </source>
</evidence>
<comment type="caution">
    <text evidence="1">The sequence shown here is derived from an EMBL/GenBank/DDBJ whole genome shotgun (WGS) entry which is preliminary data.</text>
</comment>
<keyword evidence="2" id="KW-1185">Reference proteome</keyword>
<gene>
    <name evidence="1" type="ORF">H4W34_005876</name>
</gene>
<evidence type="ECO:0000313" key="2">
    <source>
        <dbReference type="Proteomes" id="UP000627838"/>
    </source>
</evidence>
<reference evidence="1 2" key="1">
    <citation type="submission" date="2020-10" db="EMBL/GenBank/DDBJ databases">
        <title>Sequencing the genomes of 1000 actinobacteria strains.</title>
        <authorList>
            <person name="Klenk H.-P."/>
        </authorList>
    </citation>
    <scope>NUCLEOTIDE SEQUENCE [LARGE SCALE GENOMIC DNA]</scope>
    <source>
        <strain evidence="1 2">DSM 46744</strain>
    </source>
</reference>
<dbReference type="RefSeq" id="WP_192762140.1">
    <property type="nucleotide sequence ID" value="NZ_JADBDZ010000001.1"/>
</dbReference>
<sequence length="327" mass="35167">MSSVEPVKEPADDAAAAVLDDAPADLRRAFYRTLRHTGRAALADRLLPDVRARWGDREAAAPLPACSGAEVARWLPDLEHAVTAWRALAERVPGLRPWAYGVYDRLVARCGTEQLEDHDHYLDLVLPRGAEHALQDVLRPRLRAARGRRDPSLAIEPAWSLDRRAIGLAELQDDLRAGALDRSGDHAGDAAEVWLEDPAHRVERAARLVAADPAAIGPPAGRRTDLLGGVEIGERTPPVRPQDPGRWTPAQVERVRESLNGVAGDGALPADTRIAAVRSLGRLPGSLGDLAARAGGGDAVPAEAALEAMARTDRPAEALRSIRRWPG</sequence>
<organism evidence="1 2">
    <name type="scientific">Actinomadura algeriensis</name>
    <dbReference type="NCBI Taxonomy" id="1679523"/>
    <lineage>
        <taxon>Bacteria</taxon>
        <taxon>Bacillati</taxon>
        <taxon>Actinomycetota</taxon>
        <taxon>Actinomycetes</taxon>
        <taxon>Streptosporangiales</taxon>
        <taxon>Thermomonosporaceae</taxon>
        <taxon>Actinomadura</taxon>
    </lineage>
</organism>
<proteinExistence type="predicted"/>
<dbReference type="EMBL" id="JADBDZ010000001">
    <property type="protein sequence ID" value="MBE1536043.1"/>
    <property type="molecule type" value="Genomic_DNA"/>
</dbReference>
<dbReference type="Proteomes" id="UP000627838">
    <property type="component" value="Unassembled WGS sequence"/>
</dbReference>
<name>A0ABR9K089_9ACTN</name>
<accession>A0ABR9K089</accession>
<protein>
    <submittedName>
        <fullName evidence="1">Uncharacterized protein</fullName>
    </submittedName>
</protein>